<proteinExistence type="predicted"/>
<organism evidence="1 2">
    <name type="scientific">Artemia franciscana</name>
    <name type="common">Brine shrimp</name>
    <name type="synonym">Artemia sanfranciscana</name>
    <dbReference type="NCBI Taxonomy" id="6661"/>
    <lineage>
        <taxon>Eukaryota</taxon>
        <taxon>Metazoa</taxon>
        <taxon>Ecdysozoa</taxon>
        <taxon>Arthropoda</taxon>
        <taxon>Crustacea</taxon>
        <taxon>Branchiopoda</taxon>
        <taxon>Anostraca</taxon>
        <taxon>Artemiidae</taxon>
        <taxon>Artemia</taxon>
    </lineage>
</organism>
<evidence type="ECO:0000313" key="2">
    <source>
        <dbReference type="Proteomes" id="UP001187531"/>
    </source>
</evidence>
<name>A0AA88HKF0_ARTSF</name>
<sequence>MQEQVARFDVMSQMADDPLSPIMEWLDKNEKKIRDLEEHNLLHEEIVAKTPGFETLSDTASALMILVGDKEACGLADKVAYITDHYVG</sequence>
<dbReference type="EMBL" id="JAVRJZ010000018">
    <property type="protein sequence ID" value="KAK2708684.1"/>
    <property type="molecule type" value="Genomic_DNA"/>
</dbReference>
<dbReference type="Proteomes" id="UP001187531">
    <property type="component" value="Unassembled WGS sequence"/>
</dbReference>
<keyword evidence="2" id="KW-1185">Reference proteome</keyword>
<reference evidence="1" key="1">
    <citation type="submission" date="2023-07" db="EMBL/GenBank/DDBJ databases">
        <title>Chromosome-level genome assembly of Artemia franciscana.</title>
        <authorList>
            <person name="Jo E."/>
        </authorList>
    </citation>
    <scope>NUCLEOTIDE SEQUENCE</scope>
    <source>
        <tissue evidence="1">Whole body</tissue>
    </source>
</reference>
<accession>A0AA88HKF0</accession>
<comment type="caution">
    <text evidence="1">The sequence shown here is derived from an EMBL/GenBank/DDBJ whole genome shotgun (WGS) entry which is preliminary data.</text>
</comment>
<dbReference type="AlphaFoldDB" id="A0AA88HKF0"/>
<gene>
    <name evidence="1" type="ORF">QYM36_014325</name>
</gene>
<protein>
    <submittedName>
        <fullName evidence="1">Uncharacterized protein</fullName>
    </submittedName>
</protein>
<evidence type="ECO:0000313" key="1">
    <source>
        <dbReference type="EMBL" id="KAK2708684.1"/>
    </source>
</evidence>